<dbReference type="InterPro" id="IPR027843">
    <property type="entry name" value="DUF4440"/>
</dbReference>
<dbReference type="Pfam" id="PF14534">
    <property type="entry name" value="DUF4440"/>
    <property type="match status" value="1"/>
</dbReference>
<protein>
    <submittedName>
        <fullName evidence="2">DUF4440 domain-containing protein</fullName>
    </submittedName>
</protein>
<dbReference type="Proteomes" id="UP001220456">
    <property type="component" value="Unassembled WGS sequence"/>
</dbReference>
<evidence type="ECO:0000313" key="2">
    <source>
        <dbReference type="EMBL" id="MDF9276238.1"/>
    </source>
</evidence>
<sequence length="111" mass="12874">MTRTPQDTVLEFMRAFREQDERLALSLMADDFTFTSPQDDHLDRDTWLERCFPTADHFDTPATTLQIVEADGVVLHRYEYTVTGRTYRNVEATRVRDGLVHEVEVYFGGAV</sequence>
<reference evidence="2 3" key="1">
    <citation type="journal article" date="2023" name="Int. J. Syst. Evol. Microbiol.">
        <title>Arthrobacter vasquezii sp. nov., isolated from a soil sample from Union Glacier, Antarctica.</title>
        <authorList>
            <person name="Valenzuela-Ibaceta F."/>
            <person name="Carrasco V."/>
            <person name="Lagos-Moraga S."/>
            <person name="Dietz-Vargas C."/>
            <person name="Navarro C.A."/>
            <person name="Perez-Donoso J.M."/>
        </authorList>
    </citation>
    <scope>NUCLEOTIDE SEQUENCE [LARGE SCALE GENOMIC DNA]</scope>
    <source>
        <strain evidence="2 3">EH-1B-1</strain>
    </source>
</reference>
<name>A0ABT6CQA5_9MICC</name>
<comment type="caution">
    <text evidence="2">The sequence shown here is derived from an EMBL/GenBank/DDBJ whole genome shotgun (WGS) entry which is preliminary data.</text>
</comment>
<dbReference type="RefSeq" id="WP_277356942.1">
    <property type="nucleotide sequence ID" value="NZ_JAROKN010000001.1"/>
</dbReference>
<dbReference type="SUPFAM" id="SSF54427">
    <property type="entry name" value="NTF2-like"/>
    <property type="match status" value="1"/>
</dbReference>
<proteinExistence type="predicted"/>
<feature type="domain" description="DUF4440" evidence="1">
    <location>
        <begin position="11"/>
        <end position="88"/>
    </location>
</feature>
<evidence type="ECO:0000259" key="1">
    <source>
        <dbReference type="Pfam" id="PF14534"/>
    </source>
</evidence>
<keyword evidence="3" id="KW-1185">Reference proteome</keyword>
<dbReference type="EMBL" id="JAROKN010000001">
    <property type="protein sequence ID" value="MDF9276238.1"/>
    <property type="molecule type" value="Genomic_DNA"/>
</dbReference>
<accession>A0ABT6CQA5</accession>
<gene>
    <name evidence="2" type="ORF">P4U43_00350</name>
</gene>
<organism evidence="2 3">
    <name type="scientific">Arthrobacter vasquezii</name>
    <dbReference type="NCBI Taxonomy" id="2977629"/>
    <lineage>
        <taxon>Bacteria</taxon>
        <taxon>Bacillati</taxon>
        <taxon>Actinomycetota</taxon>
        <taxon>Actinomycetes</taxon>
        <taxon>Micrococcales</taxon>
        <taxon>Micrococcaceae</taxon>
        <taxon>Arthrobacter</taxon>
    </lineage>
</organism>
<dbReference type="Gene3D" id="3.10.450.50">
    <property type="match status" value="1"/>
</dbReference>
<evidence type="ECO:0000313" key="3">
    <source>
        <dbReference type="Proteomes" id="UP001220456"/>
    </source>
</evidence>
<dbReference type="InterPro" id="IPR032710">
    <property type="entry name" value="NTF2-like_dom_sf"/>
</dbReference>